<evidence type="ECO:0000259" key="1">
    <source>
        <dbReference type="PROSITE" id="PS51462"/>
    </source>
</evidence>
<dbReference type="Gene3D" id="3.90.79.10">
    <property type="entry name" value="Nucleoside Triphosphate Pyrophosphohydrolase"/>
    <property type="match status" value="1"/>
</dbReference>
<organism evidence="2">
    <name type="scientific">marine metagenome</name>
    <dbReference type="NCBI Taxonomy" id="408172"/>
    <lineage>
        <taxon>unclassified sequences</taxon>
        <taxon>metagenomes</taxon>
        <taxon>ecological metagenomes</taxon>
    </lineage>
</organism>
<feature type="domain" description="Nudix hydrolase" evidence="1">
    <location>
        <begin position="51"/>
        <end position="185"/>
    </location>
</feature>
<dbReference type="InterPro" id="IPR015797">
    <property type="entry name" value="NUDIX_hydrolase-like_dom_sf"/>
</dbReference>
<accession>A0A382ACC5</accession>
<protein>
    <recommendedName>
        <fullName evidence="1">Nudix hydrolase domain-containing protein</fullName>
    </recommendedName>
</protein>
<dbReference type="EMBL" id="UINC01024805">
    <property type="protein sequence ID" value="SVA99200.1"/>
    <property type="molecule type" value="Genomic_DNA"/>
</dbReference>
<dbReference type="AlphaFoldDB" id="A0A382ACC5"/>
<dbReference type="InterPro" id="IPR000086">
    <property type="entry name" value="NUDIX_hydrolase_dom"/>
</dbReference>
<proteinExistence type="predicted"/>
<evidence type="ECO:0000313" key="2">
    <source>
        <dbReference type="EMBL" id="SVA99200.1"/>
    </source>
</evidence>
<dbReference type="PROSITE" id="PS51462">
    <property type="entry name" value="NUDIX"/>
    <property type="match status" value="1"/>
</dbReference>
<dbReference type="CDD" id="cd03674">
    <property type="entry name" value="NUDIX_Hydrolase"/>
    <property type="match status" value="1"/>
</dbReference>
<gene>
    <name evidence="2" type="ORF">METZ01_LOCUS152054</name>
</gene>
<name>A0A382ACC5_9ZZZZ</name>
<dbReference type="Pfam" id="PF00293">
    <property type="entry name" value="NUDIX"/>
    <property type="match status" value="1"/>
</dbReference>
<reference evidence="2" key="1">
    <citation type="submission" date="2018-05" db="EMBL/GenBank/DDBJ databases">
        <authorList>
            <person name="Lanie J.A."/>
            <person name="Ng W.-L."/>
            <person name="Kazmierczak K.M."/>
            <person name="Andrzejewski T.M."/>
            <person name="Davidsen T.M."/>
            <person name="Wayne K.J."/>
            <person name="Tettelin H."/>
            <person name="Glass J.I."/>
            <person name="Rusch D."/>
            <person name="Podicherti R."/>
            <person name="Tsui H.-C.T."/>
            <person name="Winkler M.E."/>
        </authorList>
    </citation>
    <scope>NUCLEOTIDE SEQUENCE</scope>
</reference>
<dbReference type="SUPFAM" id="SSF55811">
    <property type="entry name" value="Nudix"/>
    <property type="match status" value="1"/>
</dbReference>
<sequence length="189" mass="22477">MQIPRKIMSKATLQTQLHYYLEQHPKEKETVNQVIQFMRLYDRCFDRDNWYGHFTGSEWIVNQTRDWVLMTNHRQLDMWLQLGGHADGNIDLLAVALKEAREESGLTKFNVLSEQIFDLDIHQIPVFNEIPSHLHFDIRFIIETKHNDKNILASDESHDVAWVHKSDVLKKNSEESIARMLKKMEQRYS</sequence>